<dbReference type="EMBL" id="FNAQ01000018">
    <property type="protein sequence ID" value="SDE59220.1"/>
    <property type="molecule type" value="Genomic_DNA"/>
</dbReference>
<evidence type="ECO:0000259" key="1">
    <source>
        <dbReference type="Pfam" id="PF01610"/>
    </source>
</evidence>
<gene>
    <name evidence="2" type="ORF">SAMN05661003_11811</name>
</gene>
<sequence>MKRVGIDETSARRGQDYISLFFDLDFRRLLFGTEGKSHETVRAFAEDLKAHKGDPAYVTDTCIDI</sequence>
<evidence type="ECO:0000313" key="2">
    <source>
        <dbReference type="EMBL" id="SDE59220.1"/>
    </source>
</evidence>
<organism evidence="2 3">
    <name type="scientific">Desulfuromonas thiophila</name>
    <dbReference type="NCBI Taxonomy" id="57664"/>
    <lineage>
        <taxon>Bacteria</taxon>
        <taxon>Pseudomonadati</taxon>
        <taxon>Thermodesulfobacteriota</taxon>
        <taxon>Desulfuromonadia</taxon>
        <taxon>Desulfuromonadales</taxon>
        <taxon>Desulfuromonadaceae</taxon>
        <taxon>Desulfuromonas</taxon>
    </lineage>
</organism>
<dbReference type="Proteomes" id="UP000243205">
    <property type="component" value="Unassembled WGS sequence"/>
</dbReference>
<accession>A0A1G7E6V2</accession>
<reference evidence="3" key="1">
    <citation type="submission" date="2016-10" db="EMBL/GenBank/DDBJ databases">
        <authorList>
            <person name="Varghese N."/>
            <person name="Submissions S."/>
        </authorList>
    </citation>
    <scope>NUCLEOTIDE SEQUENCE [LARGE SCALE GENOMIC DNA]</scope>
    <source>
        <strain evidence="3">DSM 8987</strain>
    </source>
</reference>
<protein>
    <submittedName>
        <fullName evidence="2">Transposase</fullName>
    </submittedName>
</protein>
<feature type="domain" description="Transposase IS204/IS1001/IS1096/IS1165 DDE" evidence="1">
    <location>
        <begin position="4"/>
        <end position="64"/>
    </location>
</feature>
<dbReference type="STRING" id="57664.SAMN05661003_11811"/>
<keyword evidence="3" id="KW-1185">Reference proteome</keyword>
<dbReference type="AlphaFoldDB" id="A0A1G7E6V2"/>
<proteinExistence type="predicted"/>
<dbReference type="InterPro" id="IPR002560">
    <property type="entry name" value="Transposase_DDE"/>
</dbReference>
<evidence type="ECO:0000313" key="3">
    <source>
        <dbReference type="Proteomes" id="UP000243205"/>
    </source>
</evidence>
<dbReference type="Pfam" id="PF01610">
    <property type="entry name" value="DDE_Tnp_ISL3"/>
    <property type="match status" value="1"/>
</dbReference>
<name>A0A1G7E6V2_9BACT</name>